<dbReference type="GO" id="GO:0000062">
    <property type="term" value="F:fatty-acyl-CoA binding"/>
    <property type="evidence" value="ECO:0007669"/>
    <property type="project" value="InterPro"/>
</dbReference>
<dbReference type="InterPro" id="IPR014352">
    <property type="entry name" value="FERM/acyl-CoA-bd_prot_sf"/>
</dbReference>
<reference evidence="3 4" key="1">
    <citation type="submission" date="2016-07" db="EMBL/GenBank/DDBJ databases">
        <title>Pervasive Adenine N6-methylation of Active Genes in Fungi.</title>
        <authorList>
            <consortium name="DOE Joint Genome Institute"/>
            <person name="Mondo S.J."/>
            <person name="Dannebaum R.O."/>
            <person name="Kuo R.C."/>
            <person name="Labutti K."/>
            <person name="Haridas S."/>
            <person name="Kuo A."/>
            <person name="Salamov A."/>
            <person name="Ahrendt S.R."/>
            <person name="Lipzen A."/>
            <person name="Sullivan W."/>
            <person name="Andreopoulos W.B."/>
            <person name="Clum A."/>
            <person name="Lindquist E."/>
            <person name="Daum C."/>
            <person name="Ramamoorthy G.K."/>
            <person name="Gryganskyi A."/>
            <person name="Culley D."/>
            <person name="Magnuson J.K."/>
            <person name="James T.Y."/>
            <person name="O'Malley M.A."/>
            <person name="Stajich J.E."/>
            <person name="Spatafora J.W."/>
            <person name="Visel A."/>
            <person name="Grigoriev I.V."/>
        </authorList>
    </citation>
    <scope>NUCLEOTIDE SEQUENCE [LARGE SCALE GENOMIC DNA]</scope>
    <source>
        <strain evidence="3 4">NRRL 2496</strain>
    </source>
</reference>
<organism evidence="3 4">
    <name type="scientific">Syncephalastrum racemosum</name>
    <name type="common">Filamentous fungus</name>
    <dbReference type="NCBI Taxonomy" id="13706"/>
    <lineage>
        <taxon>Eukaryota</taxon>
        <taxon>Fungi</taxon>
        <taxon>Fungi incertae sedis</taxon>
        <taxon>Mucoromycota</taxon>
        <taxon>Mucoromycotina</taxon>
        <taxon>Mucoromycetes</taxon>
        <taxon>Mucorales</taxon>
        <taxon>Syncephalastraceae</taxon>
        <taxon>Syncephalastrum</taxon>
    </lineage>
</organism>
<accession>A0A1X2HLF1</accession>
<dbReference type="GO" id="GO:0006631">
    <property type="term" value="P:fatty acid metabolic process"/>
    <property type="evidence" value="ECO:0007669"/>
    <property type="project" value="TreeGrafter"/>
</dbReference>
<keyword evidence="1" id="KW-0446">Lipid-binding</keyword>
<evidence type="ECO:0000259" key="2">
    <source>
        <dbReference type="PROSITE" id="PS51228"/>
    </source>
</evidence>
<dbReference type="Gene3D" id="1.20.80.10">
    <property type="match status" value="1"/>
</dbReference>
<comment type="caution">
    <text evidence="3">The sequence shown here is derived from an EMBL/GenBank/DDBJ whole genome shotgun (WGS) entry which is preliminary data.</text>
</comment>
<dbReference type="Pfam" id="PF00887">
    <property type="entry name" value="ACBP"/>
    <property type="match status" value="1"/>
</dbReference>
<evidence type="ECO:0000256" key="1">
    <source>
        <dbReference type="ARBA" id="ARBA00023121"/>
    </source>
</evidence>
<dbReference type="EMBL" id="MCGN01000002">
    <property type="protein sequence ID" value="ORZ00181.1"/>
    <property type="molecule type" value="Genomic_DNA"/>
</dbReference>
<dbReference type="SUPFAM" id="SSF47027">
    <property type="entry name" value="Acyl-CoA binding protein"/>
    <property type="match status" value="1"/>
</dbReference>
<evidence type="ECO:0000313" key="3">
    <source>
        <dbReference type="EMBL" id="ORZ00181.1"/>
    </source>
</evidence>
<dbReference type="InterPro" id="IPR035984">
    <property type="entry name" value="Acyl-CoA-binding_sf"/>
</dbReference>
<protein>
    <submittedName>
        <fullName evidence="3">Acyl-CoA-binding protein</fullName>
    </submittedName>
</protein>
<dbReference type="AlphaFoldDB" id="A0A1X2HLF1"/>
<dbReference type="PRINTS" id="PR00689">
    <property type="entry name" value="ACOABINDINGP"/>
</dbReference>
<dbReference type="OrthoDB" id="346910at2759"/>
<evidence type="ECO:0000313" key="4">
    <source>
        <dbReference type="Proteomes" id="UP000242180"/>
    </source>
</evidence>
<dbReference type="PROSITE" id="PS51228">
    <property type="entry name" value="ACB_2"/>
    <property type="match status" value="1"/>
</dbReference>
<dbReference type="InterPro" id="IPR022408">
    <property type="entry name" value="Acyl-CoA-binding_prot_CS"/>
</dbReference>
<dbReference type="OMA" id="AECAKWK"/>
<dbReference type="InParanoid" id="A0A1X2HLF1"/>
<proteinExistence type="predicted"/>
<dbReference type="PANTHER" id="PTHR23310:SF133">
    <property type="entry name" value="COA BINDING PROTEIN, PUTATIVE (AFU_ORTHOLOGUE AFUA_1G12300)-RELATED"/>
    <property type="match status" value="1"/>
</dbReference>
<dbReference type="PANTHER" id="PTHR23310">
    <property type="entry name" value="ACYL-COA-BINDING PROTEIN, ACBP"/>
    <property type="match status" value="1"/>
</dbReference>
<dbReference type="Proteomes" id="UP000242180">
    <property type="component" value="Unassembled WGS sequence"/>
</dbReference>
<feature type="domain" description="ACB" evidence="2">
    <location>
        <begin position="11"/>
        <end position="106"/>
    </location>
</feature>
<dbReference type="InterPro" id="IPR000582">
    <property type="entry name" value="Acyl-CoA-binding_protein"/>
</dbReference>
<keyword evidence="4" id="KW-1185">Reference proteome</keyword>
<dbReference type="STRING" id="13706.A0A1X2HLF1"/>
<gene>
    <name evidence="3" type="ORF">BCR43DRAFT_131728</name>
</gene>
<dbReference type="PROSITE" id="PS00880">
    <property type="entry name" value="ACB_1"/>
    <property type="match status" value="1"/>
</dbReference>
<sequence length="108" mass="12042">MAATASPEYASQLRFCRALDIVRSFPLDSRDGGTQLLEPSAADKLSLYALYKQATQGNCNTPRPSSRQVVEYAKWKAWDRMRGMSPVEAQRLYVNGIVELLSQVSNIS</sequence>
<name>A0A1X2HLF1_SYNRA</name>